<evidence type="ECO:0000313" key="3">
    <source>
        <dbReference type="Proteomes" id="UP000002318"/>
    </source>
</evidence>
<feature type="transmembrane region" description="Helical" evidence="1">
    <location>
        <begin position="41"/>
        <end position="60"/>
    </location>
</feature>
<evidence type="ECO:0000313" key="2">
    <source>
        <dbReference type="EMBL" id="ADK79311.1"/>
    </source>
</evidence>
<keyword evidence="1" id="KW-0812">Transmembrane</keyword>
<dbReference type="STRING" id="573413.Spirs_0154"/>
<keyword evidence="3" id="KW-1185">Reference proteome</keyword>
<keyword evidence="1" id="KW-1133">Transmembrane helix</keyword>
<dbReference type="RefSeq" id="WP_013252775.1">
    <property type="nucleotide sequence ID" value="NC_014364.1"/>
</dbReference>
<sequence>MIKKLVLLLIVLWEAFRAVGLFFSAVALLNPTYRTETTLLMGWLFSGSLTVLATEALLLFRGPTAQGGRILPGIAALGKFVTLLPGIMLFLLLSGVGPQQDQTPLLLFPFRTIIALVSFVDLLCIGFLLLLLKDGSGTSRPDSDYRFTVVEEE</sequence>
<feature type="transmembrane region" description="Helical" evidence="1">
    <location>
        <begin position="113"/>
        <end position="132"/>
    </location>
</feature>
<name>E1R8G7_SEDSS</name>
<dbReference type="OrthoDB" id="9831408at2"/>
<dbReference type="AlphaFoldDB" id="E1R8G7"/>
<dbReference type="EMBL" id="CP002116">
    <property type="protein sequence ID" value="ADK79311.1"/>
    <property type="molecule type" value="Genomic_DNA"/>
</dbReference>
<dbReference type="Proteomes" id="UP000002318">
    <property type="component" value="Chromosome"/>
</dbReference>
<dbReference type="HOGENOM" id="CLU_1712159_0_0_12"/>
<protein>
    <submittedName>
        <fullName evidence="2">Uncharacterized protein</fullName>
    </submittedName>
</protein>
<dbReference type="KEGG" id="ssm:Spirs_0154"/>
<feature type="transmembrane region" description="Helical" evidence="1">
    <location>
        <begin position="72"/>
        <end position="93"/>
    </location>
</feature>
<proteinExistence type="predicted"/>
<keyword evidence="1" id="KW-0472">Membrane</keyword>
<evidence type="ECO:0000256" key="1">
    <source>
        <dbReference type="SAM" id="Phobius"/>
    </source>
</evidence>
<accession>E1R8G7</accession>
<reference evidence="2 3" key="1">
    <citation type="journal article" date="2010" name="Stand. Genomic Sci.">
        <title>Complete genome sequence of Spirochaeta smaragdinae type strain (SEBR 4228).</title>
        <authorList>
            <person name="Mavromatis K."/>
            <person name="Yasawong M."/>
            <person name="Chertkov O."/>
            <person name="Lapidus A."/>
            <person name="Lucas S."/>
            <person name="Nolan M."/>
            <person name="Del Rio T.G."/>
            <person name="Tice H."/>
            <person name="Cheng J.F."/>
            <person name="Pitluck S."/>
            <person name="Liolios K."/>
            <person name="Ivanova N."/>
            <person name="Tapia R."/>
            <person name="Han C."/>
            <person name="Bruce D."/>
            <person name="Goodwin L."/>
            <person name="Pati A."/>
            <person name="Chen A."/>
            <person name="Palaniappan K."/>
            <person name="Land M."/>
            <person name="Hauser L."/>
            <person name="Chang Y.J."/>
            <person name="Jeffries C.D."/>
            <person name="Detter J.C."/>
            <person name="Rohde M."/>
            <person name="Brambilla E."/>
            <person name="Spring S."/>
            <person name="Goker M."/>
            <person name="Sikorski J."/>
            <person name="Woyke T."/>
            <person name="Bristow J."/>
            <person name="Eisen J.A."/>
            <person name="Markowitz V."/>
            <person name="Hugenholtz P."/>
            <person name="Klenk H.P."/>
            <person name="Kyrpides N.C."/>
        </authorList>
    </citation>
    <scope>NUCLEOTIDE SEQUENCE [LARGE SCALE GENOMIC DNA]</scope>
    <source>
        <strain evidence="3">DSM 11293 / JCM 15392 / SEBR 4228</strain>
    </source>
</reference>
<gene>
    <name evidence="2" type="ordered locus">Spirs_0154</name>
</gene>
<organism evidence="2 3">
    <name type="scientific">Sediminispirochaeta smaragdinae (strain DSM 11293 / JCM 15392 / SEBR 4228)</name>
    <name type="common">Spirochaeta smaragdinae</name>
    <dbReference type="NCBI Taxonomy" id="573413"/>
    <lineage>
        <taxon>Bacteria</taxon>
        <taxon>Pseudomonadati</taxon>
        <taxon>Spirochaetota</taxon>
        <taxon>Spirochaetia</taxon>
        <taxon>Spirochaetales</taxon>
        <taxon>Spirochaetaceae</taxon>
        <taxon>Sediminispirochaeta</taxon>
    </lineage>
</organism>